<feature type="compositionally biased region" description="Acidic residues" evidence="1">
    <location>
        <begin position="16"/>
        <end position="28"/>
    </location>
</feature>
<dbReference type="AlphaFoldDB" id="A0A8H5IKQ3"/>
<evidence type="ECO:0000313" key="3">
    <source>
        <dbReference type="Proteomes" id="UP000582016"/>
    </source>
</evidence>
<gene>
    <name evidence="2" type="ORF">FPHYL_12479</name>
</gene>
<proteinExistence type="predicted"/>
<feature type="compositionally biased region" description="Polar residues" evidence="1">
    <location>
        <begin position="420"/>
        <end position="432"/>
    </location>
</feature>
<evidence type="ECO:0000313" key="2">
    <source>
        <dbReference type="EMBL" id="KAF5538622.1"/>
    </source>
</evidence>
<organism evidence="2 3">
    <name type="scientific">Fusarium phyllophilum</name>
    <dbReference type="NCBI Taxonomy" id="47803"/>
    <lineage>
        <taxon>Eukaryota</taxon>
        <taxon>Fungi</taxon>
        <taxon>Dikarya</taxon>
        <taxon>Ascomycota</taxon>
        <taxon>Pezizomycotina</taxon>
        <taxon>Sordariomycetes</taxon>
        <taxon>Hypocreomycetidae</taxon>
        <taxon>Hypocreales</taxon>
        <taxon>Nectriaceae</taxon>
        <taxon>Fusarium</taxon>
        <taxon>Fusarium fujikuroi species complex</taxon>
    </lineage>
</organism>
<sequence length="537" mass="60831">MSSTRHATSLPPFEYIEFDDEDDEDDEPRFDRLTQKAESVIQRFEPHQLQSFSWDLGTCIPPEILGVSGVVPLQQPSIQSLSLITDPTCRAYHDGECEIDLSSFCDLESLSWKGPNSDNLDALTVALRRNSTHLRKLELDFVNWHELREYLGFFSDEEHGIVGTKEKNYFADVVLGLDRRSRGPLFPTIRVLSLSPIPLSRAMAHAFNFGTLSSLSLRMCPNCDRFVERVMQLKHPIKLKKLEIQEPDAAHEWDETFILDFVNAVEGLEELFVSQSGPESALELWGHVAHRHPSLKRFVDHQRMINLDEGSPHFEKPCDVPDLGIFGRSMRRIKEDPSQNPLAKLDLEFIGLPCIPRRLKYILLPFKSKASLKVLHIRQSASDLEQCASWAINEVPALATSSTRSDTSSESEESLLWTDSGPTTPTDATQDVNFGPNAVEVAHDNSGGCLWPPLQHEFRQFLEWVFGPQGIASLDIVAFGDFAHGGRESTYNLLLSRSTDATSNFRILDNYGRDWAEVRDKYRDAMEACPVEPLFRF</sequence>
<feature type="region of interest" description="Disordered" evidence="1">
    <location>
        <begin position="1"/>
        <end position="28"/>
    </location>
</feature>
<accession>A0A8H5IKQ3</accession>
<dbReference type="OrthoDB" id="1720422at2759"/>
<reference evidence="2 3" key="1">
    <citation type="submission" date="2020-05" db="EMBL/GenBank/DDBJ databases">
        <title>Identification and distribution of gene clusters putatively required for synthesis of sphingolipid metabolism inhibitors in phylogenetically diverse species of the filamentous fungus Fusarium.</title>
        <authorList>
            <person name="Kim H.-S."/>
            <person name="Busman M."/>
            <person name="Brown D.W."/>
            <person name="Divon H."/>
            <person name="Uhlig S."/>
            <person name="Proctor R.H."/>
        </authorList>
    </citation>
    <scope>NUCLEOTIDE SEQUENCE [LARGE SCALE GENOMIC DNA]</scope>
    <source>
        <strain evidence="2 3">NRRL 13617</strain>
    </source>
</reference>
<keyword evidence="3" id="KW-1185">Reference proteome</keyword>
<evidence type="ECO:0000256" key="1">
    <source>
        <dbReference type="SAM" id="MobiDB-lite"/>
    </source>
</evidence>
<dbReference type="Proteomes" id="UP000582016">
    <property type="component" value="Unassembled WGS sequence"/>
</dbReference>
<protein>
    <submittedName>
        <fullName evidence="2">AAA family ATPase</fullName>
    </submittedName>
</protein>
<feature type="region of interest" description="Disordered" evidence="1">
    <location>
        <begin position="401"/>
        <end position="433"/>
    </location>
</feature>
<comment type="caution">
    <text evidence="2">The sequence shown here is derived from an EMBL/GenBank/DDBJ whole genome shotgun (WGS) entry which is preliminary data.</text>
</comment>
<name>A0A8H5IKQ3_9HYPO</name>
<dbReference type="EMBL" id="JAAOAQ010000640">
    <property type="protein sequence ID" value="KAF5538622.1"/>
    <property type="molecule type" value="Genomic_DNA"/>
</dbReference>